<name>A0ABV4TXN8_9GAMM</name>
<dbReference type="InterPro" id="IPR011105">
    <property type="entry name" value="Cell_wall_hydrolase_SleB"/>
</dbReference>
<proteinExistence type="predicted"/>
<feature type="domain" description="Cell wall hydrolase SleB" evidence="2">
    <location>
        <begin position="96"/>
        <end position="205"/>
    </location>
</feature>
<feature type="region of interest" description="Disordered" evidence="1">
    <location>
        <begin position="205"/>
        <end position="232"/>
    </location>
</feature>
<dbReference type="Gene3D" id="1.10.10.2520">
    <property type="entry name" value="Cell wall hydrolase SleB, domain 1"/>
    <property type="match status" value="1"/>
</dbReference>
<evidence type="ECO:0000313" key="3">
    <source>
        <dbReference type="EMBL" id="MFA9460896.1"/>
    </source>
</evidence>
<reference evidence="3 4" key="1">
    <citation type="submission" date="2024-08" db="EMBL/GenBank/DDBJ databases">
        <title>Whole-genome sequencing of halo(alkali)philic microorganisms from hypersaline lakes.</title>
        <authorList>
            <person name="Sorokin D.Y."/>
            <person name="Merkel A.Y."/>
            <person name="Messina E."/>
            <person name="Yakimov M."/>
        </authorList>
    </citation>
    <scope>NUCLEOTIDE SEQUENCE [LARGE SCALE GENOMIC DNA]</scope>
    <source>
        <strain evidence="3 4">Cl-TMA</strain>
    </source>
</reference>
<keyword evidence="3" id="KW-0378">Hydrolase</keyword>
<dbReference type="InterPro" id="IPR042047">
    <property type="entry name" value="SleB_dom1"/>
</dbReference>
<comment type="caution">
    <text evidence="3">The sequence shown here is derived from an EMBL/GenBank/DDBJ whole genome shotgun (WGS) entry which is preliminary data.</text>
</comment>
<evidence type="ECO:0000259" key="2">
    <source>
        <dbReference type="Pfam" id="PF07486"/>
    </source>
</evidence>
<evidence type="ECO:0000313" key="4">
    <source>
        <dbReference type="Proteomes" id="UP001575181"/>
    </source>
</evidence>
<protein>
    <submittedName>
        <fullName evidence="3">Cell wall hydrolase</fullName>
    </submittedName>
</protein>
<sequence length="232" mass="25385">MADKFPLDKRPAALGAGLFFVVAVMDSPLAHDSNSLHLPRPQLSRPAAPAPSPEPAPSARHSEMTRPGLSWESRFRPLSENEKGCLARNVFFEARGESVAGQVGVTMVVLNRLRSAAYPGNACAVIRDSAQFSWVWDGRPDNPRAYRSHPDRRAWKQAKRIARQVVEGSVRDLTHGSDHYHALEVDPSWAREMALQTELGNHRFYTADGADHDALPPHTASSSGAPEPGDPS</sequence>
<keyword evidence="4" id="KW-1185">Reference proteome</keyword>
<dbReference type="RefSeq" id="WP_373655680.1">
    <property type="nucleotide sequence ID" value="NZ_JBGUAW010000005.1"/>
</dbReference>
<dbReference type="Pfam" id="PF07486">
    <property type="entry name" value="Hydrolase_2"/>
    <property type="match status" value="1"/>
</dbReference>
<dbReference type="Proteomes" id="UP001575181">
    <property type="component" value="Unassembled WGS sequence"/>
</dbReference>
<dbReference type="GO" id="GO:0016787">
    <property type="term" value="F:hydrolase activity"/>
    <property type="evidence" value="ECO:0007669"/>
    <property type="project" value="UniProtKB-KW"/>
</dbReference>
<gene>
    <name evidence="3" type="ORF">ACERLL_08670</name>
</gene>
<feature type="region of interest" description="Disordered" evidence="1">
    <location>
        <begin position="33"/>
        <end position="72"/>
    </location>
</feature>
<dbReference type="EMBL" id="JBGUAW010000005">
    <property type="protein sequence ID" value="MFA9460896.1"/>
    <property type="molecule type" value="Genomic_DNA"/>
</dbReference>
<organism evidence="3 4">
    <name type="scientific">Thiohalorhabdus methylotrophus</name>
    <dbReference type="NCBI Taxonomy" id="3242694"/>
    <lineage>
        <taxon>Bacteria</taxon>
        <taxon>Pseudomonadati</taxon>
        <taxon>Pseudomonadota</taxon>
        <taxon>Gammaproteobacteria</taxon>
        <taxon>Thiohalorhabdales</taxon>
        <taxon>Thiohalorhabdaceae</taxon>
        <taxon>Thiohalorhabdus</taxon>
    </lineage>
</organism>
<accession>A0ABV4TXN8</accession>
<evidence type="ECO:0000256" key="1">
    <source>
        <dbReference type="SAM" id="MobiDB-lite"/>
    </source>
</evidence>